<dbReference type="HOGENOM" id="CLU_031285_3_0_5"/>
<evidence type="ECO:0000256" key="9">
    <source>
        <dbReference type="SAM" id="SignalP"/>
    </source>
</evidence>
<dbReference type="PANTHER" id="PTHR43649:SF31">
    <property type="entry name" value="SN-GLYCEROL-3-PHOSPHATE-BINDING PERIPLASMIC PROTEIN UGPB"/>
    <property type="match status" value="1"/>
</dbReference>
<comment type="subcellular location">
    <subcellularLocation>
        <location evidence="1">Periplasm</location>
    </subcellularLocation>
</comment>
<keyword evidence="7" id="KW-0574">Periplasm</keyword>
<dbReference type="eggNOG" id="COG1653">
    <property type="taxonomic scope" value="Bacteria"/>
</dbReference>
<dbReference type="EnsemblBacteria" id="CAK11725">
    <property type="protein sequence ID" value="CAK11725"/>
    <property type="gene ID" value="pRL120011"/>
</dbReference>
<sequence>MNRQQVGVRMNKIAFFLSAGLTSLSLSVPAMAATKIQWWHAMGGENGAKLEQIAKGFNASQSDYEIVPVFKGTYDETLTGAIAAFRANQQPAIVQVYEVGTGTMMAAQGAVYPVYQLMKDEGEAWDQSKFIAPVVGYYSDTSGNVLSLPFNSSTPIMYYNKDVFKKAGLDPETPPKTWADVEAFSRTIMKSGAAKCGFTSAWISWIQTENLNALHDKPYSTKANGFGGLDAEFTFNNDLTIRHWGNLKKWQDEGLFKFGGPGGGDNAPPMFYSQECAMYMNSSAGRAGVINNAKAFKVGFAPLPYYDDVIPQPLNSIIGGATLWTLKGRPEEEYKGVAKFFTYLQKPEVQADWHQFSGYLPITEAAYKLGQDQGYYEKNPGADIGIKQLTRVTPTDNSKGIRFGNYVQVRGIIDDEFAALLGGKKTAKEAVDSVVARGNEQLRDFQSAN</sequence>
<comment type="similarity">
    <text evidence="2">Belongs to the bacterial solute-binding protein 1 family.</text>
</comment>
<evidence type="ECO:0000256" key="3">
    <source>
        <dbReference type="ARBA" id="ARBA00011557"/>
    </source>
</evidence>
<organism evidence="10 11">
    <name type="scientific">Rhizobium johnstonii (strain DSM 114642 / LMG 32736 / 3841)</name>
    <name type="common">Rhizobium leguminosarum bv. viciae</name>
    <dbReference type="NCBI Taxonomy" id="216596"/>
    <lineage>
        <taxon>Bacteria</taxon>
        <taxon>Pseudomonadati</taxon>
        <taxon>Pseudomonadota</taxon>
        <taxon>Alphaproteobacteria</taxon>
        <taxon>Hyphomicrobiales</taxon>
        <taxon>Rhizobiaceae</taxon>
        <taxon>Rhizobium/Agrobacterium group</taxon>
        <taxon>Rhizobium</taxon>
        <taxon>Rhizobium johnstonii</taxon>
    </lineage>
</organism>
<feature type="chain" id="PRO_5004193947" description="sn-glycerol-3-phosphate-binding periplasmic protein UgpB" evidence="9">
    <location>
        <begin position="33"/>
        <end position="449"/>
    </location>
</feature>
<dbReference type="SUPFAM" id="SSF53850">
    <property type="entry name" value="Periplasmic binding protein-like II"/>
    <property type="match status" value="1"/>
</dbReference>
<evidence type="ECO:0000313" key="10">
    <source>
        <dbReference type="EMBL" id="CAK11725.1"/>
    </source>
</evidence>
<protein>
    <recommendedName>
        <fullName evidence="4">sn-glycerol-3-phosphate-binding periplasmic protein UgpB</fullName>
    </recommendedName>
</protein>
<geneLocation type="plasmid" evidence="11">
    <name>pRL12</name>
</geneLocation>
<evidence type="ECO:0000256" key="8">
    <source>
        <dbReference type="ARBA" id="ARBA00034473"/>
    </source>
</evidence>
<reference evidence="10 11" key="1">
    <citation type="journal article" date="2006" name="Genome Biol.">
        <title>The genome of Rhizobium leguminosarum has recognizable core and accessory components.</title>
        <authorList>
            <person name="Young J.W."/>
            <person name="Crossman L.C."/>
            <person name="Johnston A.W.B."/>
            <person name="Thomson N.R."/>
            <person name="Ghazoui Z.F."/>
            <person name="Hull K.H."/>
            <person name="Wexler M."/>
            <person name="Curson A.R.J."/>
            <person name="Todd J.D."/>
            <person name="Poole P.S."/>
            <person name="Mauchline T.H."/>
            <person name="East A.K."/>
            <person name="Quail M.A."/>
            <person name="Churcher C."/>
            <person name="Arrowsmith C."/>
            <person name="Cherevach A."/>
            <person name="Chillingworth T."/>
            <person name="Clarke K."/>
            <person name="Cronin A."/>
            <person name="Davis P."/>
            <person name="Fraser A."/>
            <person name="Hance Z."/>
            <person name="Hauser H."/>
            <person name="Jagels K."/>
            <person name="Moule S."/>
            <person name="Mungall K."/>
            <person name="Norbertczak H."/>
            <person name="Rabbinowitsch E."/>
            <person name="Sanders M."/>
            <person name="Simmonds M."/>
            <person name="Whitehead S."/>
            <person name="Parkhill J."/>
        </authorList>
    </citation>
    <scope>NUCLEOTIDE SEQUENCE [LARGE SCALE GENOMIC DNA]</scope>
    <source>
        <strain evidence="11">DSM 114642 / LMG 32736 / 3841</strain>
    </source>
</reference>
<gene>
    <name evidence="10" type="ordered locus">pRL120011</name>
</gene>
<evidence type="ECO:0000256" key="6">
    <source>
        <dbReference type="ARBA" id="ARBA00022729"/>
    </source>
</evidence>
<comment type="function">
    <text evidence="8">Part of the ABC transporter complex UgpBAEC involved in sn-glycerol-3-phosphate (G3P) import. Binds G3P.</text>
</comment>
<keyword evidence="11" id="KW-1185">Reference proteome</keyword>
<evidence type="ECO:0000256" key="5">
    <source>
        <dbReference type="ARBA" id="ARBA00022448"/>
    </source>
</evidence>
<evidence type="ECO:0000256" key="7">
    <source>
        <dbReference type="ARBA" id="ARBA00022764"/>
    </source>
</evidence>
<dbReference type="KEGG" id="rle:pRL120011"/>
<name>Q1M592_RHIJ3</name>
<evidence type="ECO:0000256" key="2">
    <source>
        <dbReference type="ARBA" id="ARBA00008520"/>
    </source>
</evidence>
<dbReference type="EMBL" id="AM236086">
    <property type="protein sequence ID" value="CAK11725.1"/>
    <property type="molecule type" value="Genomic_DNA"/>
</dbReference>
<dbReference type="AlphaFoldDB" id="Q1M592"/>
<accession>Q1M592</accession>
<keyword evidence="6 9" id="KW-0732">Signal</keyword>
<evidence type="ECO:0000313" key="11">
    <source>
        <dbReference type="Proteomes" id="UP000006575"/>
    </source>
</evidence>
<dbReference type="NCBIfam" id="NF008211">
    <property type="entry name" value="PRK10974.1"/>
    <property type="match status" value="1"/>
</dbReference>
<evidence type="ECO:0000256" key="1">
    <source>
        <dbReference type="ARBA" id="ARBA00004418"/>
    </source>
</evidence>
<dbReference type="Proteomes" id="UP000006575">
    <property type="component" value="Plasmid pRL12"/>
</dbReference>
<comment type="subunit">
    <text evidence="3">The complex is composed of two ATP-binding proteins (UgpC), two transmembrane proteins (UgpA and UgpE) and a solute-binding protein (UgpB).</text>
</comment>
<dbReference type="CDD" id="cd14748">
    <property type="entry name" value="PBP2_UgpB"/>
    <property type="match status" value="1"/>
</dbReference>
<dbReference type="Gene3D" id="3.40.190.10">
    <property type="entry name" value="Periplasmic binding protein-like II"/>
    <property type="match status" value="2"/>
</dbReference>
<dbReference type="InterPro" id="IPR006059">
    <property type="entry name" value="SBP"/>
</dbReference>
<evidence type="ECO:0000256" key="4">
    <source>
        <dbReference type="ARBA" id="ARBA00017470"/>
    </source>
</evidence>
<dbReference type="GO" id="GO:0042597">
    <property type="term" value="C:periplasmic space"/>
    <property type="evidence" value="ECO:0007669"/>
    <property type="project" value="UniProtKB-SubCell"/>
</dbReference>
<feature type="signal peptide" evidence="9">
    <location>
        <begin position="1"/>
        <end position="32"/>
    </location>
</feature>
<keyword evidence="5" id="KW-0813">Transport</keyword>
<dbReference type="Pfam" id="PF01547">
    <property type="entry name" value="SBP_bac_1"/>
    <property type="match status" value="1"/>
</dbReference>
<proteinExistence type="inferred from homology"/>
<dbReference type="PANTHER" id="PTHR43649">
    <property type="entry name" value="ARABINOSE-BINDING PROTEIN-RELATED"/>
    <property type="match status" value="1"/>
</dbReference>
<dbReference type="InterPro" id="IPR050490">
    <property type="entry name" value="Bact_solute-bd_prot1"/>
</dbReference>